<dbReference type="InterPro" id="IPR032675">
    <property type="entry name" value="LRR_dom_sf"/>
</dbReference>
<protein>
    <recommendedName>
        <fullName evidence="5">Malectin-like domain-containing protein</fullName>
    </recommendedName>
</protein>
<evidence type="ECO:0000256" key="2">
    <source>
        <dbReference type="SAM" id="MobiDB-lite"/>
    </source>
</evidence>
<evidence type="ECO:0000256" key="1">
    <source>
        <dbReference type="ARBA" id="ARBA00004430"/>
    </source>
</evidence>
<comment type="subcellular location">
    <subcellularLocation>
        <location evidence="1">Cytoplasm</location>
        <location evidence="1">Cytoskeleton</location>
        <location evidence="1">Cilium axoneme</location>
    </subcellularLocation>
</comment>
<feature type="region of interest" description="Disordered" evidence="2">
    <location>
        <begin position="1"/>
        <end position="67"/>
    </location>
</feature>
<dbReference type="AlphaFoldDB" id="A0A383VQ19"/>
<name>A0A383VQ19_TETOB</name>
<reference evidence="3 4" key="1">
    <citation type="submission" date="2016-10" db="EMBL/GenBank/DDBJ databases">
        <authorList>
            <person name="Cai Z."/>
        </authorList>
    </citation>
    <scope>NUCLEOTIDE SEQUENCE [LARGE SCALE GENOMIC DNA]</scope>
</reference>
<dbReference type="Proteomes" id="UP000256970">
    <property type="component" value="Unassembled WGS sequence"/>
</dbReference>
<keyword evidence="4" id="KW-1185">Reference proteome</keyword>
<gene>
    <name evidence="3" type="ORF">BQ4739_LOCUS6915</name>
</gene>
<feature type="non-terminal residue" evidence="3">
    <location>
        <position position="366"/>
    </location>
</feature>
<feature type="compositionally biased region" description="Low complexity" evidence="2">
    <location>
        <begin position="1"/>
        <end position="32"/>
    </location>
</feature>
<feature type="compositionally biased region" description="Low complexity" evidence="2">
    <location>
        <begin position="46"/>
        <end position="65"/>
    </location>
</feature>
<evidence type="ECO:0008006" key="5">
    <source>
        <dbReference type="Google" id="ProtNLM"/>
    </source>
</evidence>
<dbReference type="STRING" id="3088.A0A383VQ19"/>
<dbReference type="SUPFAM" id="SSF52058">
    <property type="entry name" value="L domain-like"/>
    <property type="match status" value="1"/>
</dbReference>
<evidence type="ECO:0000313" key="3">
    <source>
        <dbReference type="EMBL" id="SZX66506.1"/>
    </source>
</evidence>
<accession>A0A383VQ19</accession>
<sequence length="366" mass="38552">MNPQQQQQQQQQQQGGSQSNGSSSGTSGTTGTVPDATAGKTRNEQEQAAAANQAGSNSGNAQGGSDSTDNAVNLLSIAGCSNAASNFLPAGLDGSCEVQGVISRREVDLFSFNLPQATNDTRPYRLLLILRSVDGDAQLGLSIPTPQGTSPVPDTIGTQVYSTEITTEVIIELPWFVVAQNPGRYLISISRARRRSIYMLQVETPFNNVRLAEPDLTAIKDLHTACCVEGGATSSLCTQFLPRALAPNHSDDDDLCRMTPMTCNSDGRLTQLAVAQAGLICPRGLPSSMSQLDALTTLDLAFNFINMSTADITQIIAGLPALQNAFLRYTGLDGPLDCGLVANPTLTRLSLSGNNVTGTLPACMLS</sequence>
<evidence type="ECO:0000313" key="4">
    <source>
        <dbReference type="Proteomes" id="UP000256970"/>
    </source>
</evidence>
<dbReference type="EMBL" id="FNXT01000707">
    <property type="protein sequence ID" value="SZX66506.1"/>
    <property type="molecule type" value="Genomic_DNA"/>
</dbReference>
<dbReference type="Gene3D" id="3.80.10.10">
    <property type="entry name" value="Ribonuclease Inhibitor"/>
    <property type="match status" value="1"/>
</dbReference>
<organism evidence="3 4">
    <name type="scientific">Tetradesmus obliquus</name>
    <name type="common">Green alga</name>
    <name type="synonym">Acutodesmus obliquus</name>
    <dbReference type="NCBI Taxonomy" id="3088"/>
    <lineage>
        <taxon>Eukaryota</taxon>
        <taxon>Viridiplantae</taxon>
        <taxon>Chlorophyta</taxon>
        <taxon>core chlorophytes</taxon>
        <taxon>Chlorophyceae</taxon>
        <taxon>CS clade</taxon>
        <taxon>Sphaeropleales</taxon>
        <taxon>Scenedesmaceae</taxon>
        <taxon>Tetradesmus</taxon>
    </lineage>
</organism>
<dbReference type="GO" id="GO:0005930">
    <property type="term" value="C:axoneme"/>
    <property type="evidence" value="ECO:0007669"/>
    <property type="project" value="UniProtKB-SubCell"/>
</dbReference>
<proteinExistence type="predicted"/>